<dbReference type="HOGENOM" id="CLU_001265_39_5_9"/>
<evidence type="ECO:0000256" key="7">
    <source>
        <dbReference type="ARBA" id="ARBA00022847"/>
    </source>
</evidence>
<evidence type="ECO:0000256" key="6">
    <source>
        <dbReference type="ARBA" id="ARBA00022692"/>
    </source>
</evidence>
<evidence type="ECO:0000259" key="13">
    <source>
        <dbReference type="PROSITE" id="PS50850"/>
    </source>
</evidence>
<dbReference type="InterPro" id="IPR005829">
    <property type="entry name" value="Sugar_transporter_CS"/>
</dbReference>
<keyword evidence="15" id="KW-1185">Reference proteome</keyword>
<dbReference type="InterPro" id="IPR020846">
    <property type="entry name" value="MFS_dom"/>
</dbReference>
<dbReference type="CDD" id="cd17369">
    <property type="entry name" value="MFS_ShiA_like"/>
    <property type="match status" value="1"/>
</dbReference>
<dbReference type="PROSITE" id="PS00217">
    <property type="entry name" value="SUGAR_TRANSPORT_2"/>
    <property type="match status" value="1"/>
</dbReference>
<keyword evidence="5" id="KW-0997">Cell inner membrane</keyword>
<comment type="subcellular location">
    <subcellularLocation>
        <location evidence="1">Cell inner membrane</location>
        <topology evidence="1">Multi-pass membrane protein</topology>
    </subcellularLocation>
</comment>
<dbReference type="Proteomes" id="UP000017805">
    <property type="component" value="Chromosome"/>
</dbReference>
<feature type="transmembrane region" description="Helical" evidence="12">
    <location>
        <begin position="302"/>
        <end position="321"/>
    </location>
</feature>
<evidence type="ECO:0000256" key="12">
    <source>
        <dbReference type="SAM" id="Phobius"/>
    </source>
</evidence>
<dbReference type="SUPFAM" id="SSF103473">
    <property type="entry name" value="MFS general substrate transporter"/>
    <property type="match status" value="1"/>
</dbReference>
<dbReference type="PATRIC" id="fig|1367477.3.peg.4884"/>
<dbReference type="AlphaFoldDB" id="U5LFV9"/>
<evidence type="ECO:0000256" key="9">
    <source>
        <dbReference type="ARBA" id="ARBA00023136"/>
    </source>
</evidence>
<feature type="transmembrane region" description="Helical" evidence="12">
    <location>
        <begin position="78"/>
        <end position="103"/>
    </location>
</feature>
<evidence type="ECO:0000256" key="8">
    <source>
        <dbReference type="ARBA" id="ARBA00022989"/>
    </source>
</evidence>
<feature type="transmembrane region" description="Helical" evidence="12">
    <location>
        <begin position="358"/>
        <end position="383"/>
    </location>
</feature>
<dbReference type="Pfam" id="PF00083">
    <property type="entry name" value="Sugar_tr"/>
    <property type="match status" value="1"/>
</dbReference>
<keyword evidence="9 12" id="KW-0472">Membrane</keyword>
<dbReference type="PROSITE" id="PS00216">
    <property type="entry name" value="SUGAR_TRANSPORT_1"/>
    <property type="match status" value="1"/>
</dbReference>
<dbReference type="InterPro" id="IPR004736">
    <property type="entry name" value="MHS_symport"/>
</dbReference>
<dbReference type="FunFam" id="1.20.1250.20:FF:000001">
    <property type="entry name" value="Dicarboxylate MFS transporter"/>
    <property type="match status" value="1"/>
</dbReference>
<feature type="transmembrane region" description="Helical" evidence="12">
    <location>
        <begin position="267"/>
        <end position="290"/>
    </location>
</feature>
<keyword evidence="4" id="KW-1003">Cell membrane</keyword>
<feature type="transmembrane region" description="Helical" evidence="12">
    <location>
        <begin position="179"/>
        <end position="201"/>
    </location>
</feature>
<dbReference type="NCBIfam" id="TIGR00883">
    <property type="entry name" value="2A0106"/>
    <property type="match status" value="1"/>
</dbReference>
<organism evidence="14 15">
    <name type="scientific">Bacillus infantis NRRL B-14911</name>
    <dbReference type="NCBI Taxonomy" id="1367477"/>
    <lineage>
        <taxon>Bacteria</taxon>
        <taxon>Bacillati</taxon>
        <taxon>Bacillota</taxon>
        <taxon>Bacilli</taxon>
        <taxon>Bacillales</taxon>
        <taxon>Bacillaceae</taxon>
        <taxon>Bacillus</taxon>
    </lineage>
</organism>
<keyword evidence="6 12" id="KW-0812">Transmembrane</keyword>
<accession>U5LFV9</accession>
<feature type="transmembrane region" description="Helical" evidence="12">
    <location>
        <begin position="115"/>
        <end position="138"/>
    </location>
</feature>
<feature type="transmembrane region" description="Helical" evidence="12">
    <location>
        <begin position="53"/>
        <end position="72"/>
    </location>
</feature>
<dbReference type="Pfam" id="PF07690">
    <property type="entry name" value="MFS_1"/>
    <property type="match status" value="1"/>
</dbReference>
<dbReference type="InterPro" id="IPR005828">
    <property type="entry name" value="MFS_sugar_transport-like"/>
</dbReference>
<reference evidence="14 15" key="1">
    <citation type="submission" date="2013-07" db="EMBL/GenBank/DDBJ databases">
        <title>Complete genome sequence of Bacillus infantis NRRL B-14911 that has potential to induce cardiac disease by antigenic mimicry.</title>
        <authorList>
            <person name="Massilamany C."/>
            <person name="Smith T.P.L."/>
            <person name="Loy J.D."/>
            <person name="Barletta R."/>
            <person name="Reddy J."/>
        </authorList>
    </citation>
    <scope>NUCLEOTIDE SEQUENCE [LARGE SCALE GENOMIC DNA]</scope>
    <source>
        <strain evidence="14 15">NRRL B-14911</strain>
    </source>
</reference>
<dbReference type="KEGG" id="bif:N288_24445"/>
<evidence type="ECO:0000256" key="5">
    <source>
        <dbReference type="ARBA" id="ARBA00022519"/>
    </source>
</evidence>
<evidence type="ECO:0000313" key="15">
    <source>
        <dbReference type="Proteomes" id="UP000017805"/>
    </source>
</evidence>
<feature type="transmembrane region" description="Helical" evidence="12">
    <location>
        <begin position="144"/>
        <end position="167"/>
    </location>
</feature>
<keyword evidence="7" id="KW-0769">Symport</keyword>
<comment type="similarity">
    <text evidence="2">Belongs to the major facilitator superfamily. Metabolite:H+ Symporter (MHS) family (TC 2.A.1.6) family.</text>
</comment>
<dbReference type="PANTHER" id="PTHR43045">
    <property type="entry name" value="SHIKIMATE TRANSPORTER"/>
    <property type="match status" value="1"/>
</dbReference>
<evidence type="ECO:0000256" key="4">
    <source>
        <dbReference type="ARBA" id="ARBA00022475"/>
    </source>
</evidence>
<dbReference type="PANTHER" id="PTHR43045:SF1">
    <property type="entry name" value="SHIKIMATE TRANSPORTER"/>
    <property type="match status" value="1"/>
</dbReference>
<keyword evidence="3" id="KW-0813">Transport</keyword>
<dbReference type="GO" id="GO:0005886">
    <property type="term" value="C:plasma membrane"/>
    <property type="evidence" value="ECO:0007669"/>
    <property type="project" value="UniProtKB-SubCell"/>
</dbReference>
<gene>
    <name evidence="14" type="ORF">N288_24445</name>
</gene>
<feature type="transmembrane region" description="Helical" evidence="12">
    <location>
        <begin position="213"/>
        <end position="232"/>
    </location>
</feature>
<dbReference type="InterPro" id="IPR036259">
    <property type="entry name" value="MFS_trans_sf"/>
</dbReference>
<keyword evidence="8 12" id="KW-1133">Transmembrane helix</keyword>
<name>U5LFV9_9BACI</name>
<feature type="transmembrane region" description="Helical" evidence="12">
    <location>
        <begin position="333"/>
        <end position="352"/>
    </location>
</feature>
<evidence type="ECO:0000256" key="1">
    <source>
        <dbReference type="ARBA" id="ARBA00004429"/>
    </source>
</evidence>
<dbReference type="Gene3D" id="1.20.1250.20">
    <property type="entry name" value="MFS general substrate transporter like domains"/>
    <property type="match status" value="2"/>
</dbReference>
<evidence type="ECO:0000313" key="14">
    <source>
        <dbReference type="EMBL" id="AGX06724.1"/>
    </source>
</evidence>
<evidence type="ECO:0000256" key="10">
    <source>
        <dbReference type="ARBA" id="ARBA00037295"/>
    </source>
</evidence>
<feature type="transmembrane region" description="Helical" evidence="12">
    <location>
        <begin position="395"/>
        <end position="419"/>
    </location>
</feature>
<comment type="function">
    <text evidence="10">May be a proton symporter involved in the uptake of osmolytes such as proline and glycine betaine.</text>
</comment>
<proteinExistence type="inferred from homology"/>
<sequence>MAGFCPFFPIHIAGPDSGEVLEVKIHLEGEMPVDKKVANKVLIASLIGSSIEWFDYFLYGTVAALVFNQVIFHSEDPAVGLLLAYASFALAFFIRPLGGVIFAHIGDRIGRKKTLVLTLSLMGGSTVLMGLLPTYASIGVAAPILLIILRLIQGIGLGGEWGGALLLAVEYAPKEKRGLFGSVPQMGVTIGMLLGTLALSIMSLLPEAAFMSWGWRVPFILSALLVIFGLWIRKGIDETPSFKKAQEKGEIAKVPFVETMRTHWKEVLIAVGAKVVETAPFYIFSTFIVSYATTQLGFSRTVTLNAVTIATIVTTILIPIMGGLSDKIGRKKLYVGGTILMMLYAFPYFWMLQQGSSLMLIVATVLGLGIIWAPITAVLGTMFSEIFKSNVRYTGISLGYQIGAALAGGTAPLIATALLQAYDNSYVPVALYIMLTAAISLVAVASIKDRNNQDLDTSTVISETPKTNATL</sequence>
<dbReference type="InterPro" id="IPR011701">
    <property type="entry name" value="MFS"/>
</dbReference>
<dbReference type="GO" id="GO:0015293">
    <property type="term" value="F:symporter activity"/>
    <property type="evidence" value="ECO:0007669"/>
    <property type="project" value="UniProtKB-KW"/>
</dbReference>
<evidence type="ECO:0000256" key="3">
    <source>
        <dbReference type="ARBA" id="ARBA00022448"/>
    </source>
</evidence>
<evidence type="ECO:0000256" key="2">
    <source>
        <dbReference type="ARBA" id="ARBA00008240"/>
    </source>
</evidence>
<protein>
    <recommendedName>
        <fullName evidence="11">Putative proline/betaine transporter</fullName>
    </recommendedName>
</protein>
<dbReference type="STRING" id="1367477.N288_24445"/>
<dbReference type="PROSITE" id="PS50850">
    <property type="entry name" value="MFS"/>
    <property type="match status" value="1"/>
</dbReference>
<evidence type="ECO:0000256" key="11">
    <source>
        <dbReference type="ARBA" id="ARBA00039918"/>
    </source>
</evidence>
<feature type="domain" description="Major facilitator superfamily (MFS) profile" evidence="13">
    <location>
        <begin position="41"/>
        <end position="448"/>
    </location>
</feature>
<dbReference type="EMBL" id="CP006643">
    <property type="protein sequence ID" value="AGX06724.1"/>
    <property type="molecule type" value="Genomic_DNA"/>
</dbReference>
<feature type="transmembrane region" description="Helical" evidence="12">
    <location>
        <begin position="425"/>
        <end position="445"/>
    </location>
</feature>